<evidence type="ECO:0000313" key="2">
    <source>
        <dbReference type="EMBL" id="CAE7434229.1"/>
    </source>
</evidence>
<organism evidence="2 3">
    <name type="scientific">Symbiodinium natans</name>
    <dbReference type="NCBI Taxonomy" id="878477"/>
    <lineage>
        <taxon>Eukaryota</taxon>
        <taxon>Sar</taxon>
        <taxon>Alveolata</taxon>
        <taxon>Dinophyceae</taxon>
        <taxon>Suessiales</taxon>
        <taxon>Symbiodiniaceae</taxon>
        <taxon>Symbiodinium</taxon>
    </lineage>
</organism>
<name>A0A812REC7_9DINO</name>
<keyword evidence="3" id="KW-1185">Reference proteome</keyword>
<evidence type="ECO:0000256" key="1">
    <source>
        <dbReference type="SAM" id="MobiDB-lite"/>
    </source>
</evidence>
<feature type="compositionally biased region" description="Low complexity" evidence="1">
    <location>
        <begin position="8"/>
        <end position="19"/>
    </location>
</feature>
<dbReference type="AlphaFoldDB" id="A0A812REC7"/>
<feature type="region of interest" description="Disordered" evidence="1">
    <location>
        <begin position="1"/>
        <end position="20"/>
    </location>
</feature>
<reference evidence="2" key="1">
    <citation type="submission" date="2021-02" db="EMBL/GenBank/DDBJ databases">
        <authorList>
            <person name="Dougan E. K."/>
            <person name="Rhodes N."/>
            <person name="Thang M."/>
            <person name="Chan C."/>
        </authorList>
    </citation>
    <scope>NUCLEOTIDE SEQUENCE</scope>
</reference>
<protein>
    <submittedName>
        <fullName evidence="2">Mdm2 protein</fullName>
    </submittedName>
</protein>
<comment type="caution">
    <text evidence="2">The sequence shown here is derived from an EMBL/GenBank/DDBJ whole genome shotgun (WGS) entry which is preliminary data.</text>
</comment>
<proteinExistence type="predicted"/>
<evidence type="ECO:0000313" key="3">
    <source>
        <dbReference type="Proteomes" id="UP000604046"/>
    </source>
</evidence>
<gene>
    <name evidence="2" type="primary">mdm2</name>
    <name evidence="2" type="ORF">SNAT2548_LOCUS23584</name>
</gene>
<sequence>MVPPSTQALALGGPAASAPRVGRRPWYAVPGWKGKYGWLLWLVGWTSCAGFMQDFAGPYIFFHE</sequence>
<accession>A0A812REC7</accession>
<dbReference type="Proteomes" id="UP000604046">
    <property type="component" value="Unassembled WGS sequence"/>
</dbReference>
<dbReference type="EMBL" id="CAJNDS010002326">
    <property type="protein sequence ID" value="CAE7434229.1"/>
    <property type="molecule type" value="Genomic_DNA"/>
</dbReference>